<dbReference type="EMBL" id="MU150294">
    <property type="protein sequence ID" value="KAF9460724.1"/>
    <property type="molecule type" value="Genomic_DNA"/>
</dbReference>
<protein>
    <recommendedName>
        <fullName evidence="1">BTB domain-containing protein</fullName>
    </recommendedName>
</protein>
<reference evidence="2" key="1">
    <citation type="submission" date="2020-11" db="EMBL/GenBank/DDBJ databases">
        <authorList>
            <consortium name="DOE Joint Genome Institute"/>
            <person name="Ahrendt S."/>
            <person name="Riley R."/>
            <person name="Andreopoulos W."/>
            <person name="Labutti K."/>
            <person name="Pangilinan J."/>
            <person name="Ruiz-Duenas F.J."/>
            <person name="Barrasa J.M."/>
            <person name="Sanchez-Garcia M."/>
            <person name="Camarero S."/>
            <person name="Miyauchi S."/>
            <person name="Serrano A."/>
            <person name="Linde D."/>
            <person name="Babiker R."/>
            <person name="Drula E."/>
            <person name="Ayuso-Fernandez I."/>
            <person name="Pacheco R."/>
            <person name="Padilla G."/>
            <person name="Ferreira P."/>
            <person name="Barriuso J."/>
            <person name="Kellner H."/>
            <person name="Castanera R."/>
            <person name="Alfaro M."/>
            <person name="Ramirez L."/>
            <person name="Pisabarro A.G."/>
            <person name="Kuo A."/>
            <person name="Tritt A."/>
            <person name="Lipzen A."/>
            <person name="He G."/>
            <person name="Yan M."/>
            <person name="Ng V."/>
            <person name="Cullen D."/>
            <person name="Martin F."/>
            <person name="Rosso M.-N."/>
            <person name="Henrissat B."/>
            <person name="Hibbett D."/>
            <person name="Martinez A.T."/>
            <person name="Grigoriev I.V."/>
        </authorList>
    </citation>
    <scope>NUCLEOTIDE SEQUENCE</scope>
    <source>
        <strain evidence="2">CBS 247.69</strain>
    </source>
</reference>
<evidence type="ECO:0000259" key="1">
    <source>
        <dbReference type="PROSITE" id="PS50097"/>
    </source>
</evidence>
<dbReference type="InterPro" id="IPR000210">
    <property type="entry name" value="BTB/POZ_dom"/>
</dbReference>
<dbReference type="PROSITE" id="PS50097">
    <property type="entry name" value="BTB"/>
    <property type="match status" value="1"/>
</dbReference>
<sequence>MTTHPQISPDEPGFKELQQHPTFYIHGADLTFVSGNILFRVHRYFFDRESRVFREQVLPTSGATSKEGYTDATAISIDVPADDFAQLLGIFYNPTYSLYDLSISDWTCVLALAHNWEFNEVKNLAVRELQKQDLGVVERIALYQTYKVDAQFLVPLYAILCSRDEPPNDEEADALGSKTAIRVYRARERLRAQSPDGGRSPLPEGIGLSQVYDTLSAMFGMASPVSSPIEDKAGELNG</sequence>
<dbReference type="SUPFAM" id="SSF54695">
    <property type="entry name" value="POZ domain"/>
    <property type="match status" value="1"/>
</dbReference>
<dbReference type="InterPro" id="IPR011333">
    <property type="entry name" value="SKP1/BTB/POZ_sf"/>
</dbReference>
<comment type="caution">
    <text evidence="2">The sequence shown here is derived from an EMBL/GenBank/DDBJ whole genome shotgun (WGS) entry which is preliminary data.</text>
</comment>
<evidence type="ECO:0000313" key="3">
    <source>
        <dbReference type="Proteomes" id="UP000807353"/>
    </source>
</evidence>
<organism evidence="2 3">
    <name type="scientific">Collybia nuda</name>
    <dbReference type="NCBI Taxonomy" id="64659"/>
    <lineage>
        <taxon>Eukaryota</taxon>
        <taxon>Fungi</taxon>
        <taxon>Dikarya</taxon>
        <taxon>Basidiomycota</taxon>
        <taxon>Agaricomycotina</taxon>
        <taxon>Agaricomycetes</taxon>
        <taxon>Agaricomycetidae</taxon>
        <taxon>Agaricales</taxon>
        <taxon>Tricholomatineae</taxon>
        <taxon>Clitocybaceae</taxon>
        <taxon>Collybia</taxon>
    </lineage>
</organism>
<keyword evidence="3" id="KW-1185">Reference proteome</keyword>
<name>A0A9P5Y1T4_9AGAR</name>
<evidence type="ECO:0000313" key="2">
    <source>
        <dbReference type="EMBL" id="KAF9460724.1"/>
    </source>
</evidence>
<accession>A0A9P5Y1T4</accession>
<feature type="domain" description="BTB" evidence="1">
    <location>
        <begin position="28"/>
        <end position="100"/>
    </location>
</feature>
<dbReference type="Proteomes" id="UP000807353">
    <property type="component" value="Unassembled WGS sequence"/>
</dbReference>
<dbReference type="AlphaFoldDB" id="A0A9P5Y1T4"/>
<proteinExistence type="predicted"/>
<gene>
    <name evidence="2" type="ORF">BDZ94DRAFT_1169173</name>
</gene>
<dbReference type="OrthoDB" id="9997739at2759"/>
<dbReference type="Gene3D" id="3.30.710.10">
    <property type="entry name" value="Potassium Channel Kv1.1, Chain A"/>
    <property type="match status" value="1"/>
</dbReference>
<dbReference type="Pfam" id="PF00651">
    <property type="entry name" value="BTB"/>
    <property type="match status" value="1"/>
</dbReference>